<evidence type="ECO:0000313" key="4">
    <source>
        <dbReference type="WormBase" id="C24A8.5"/>
    </source>
</evidence>
<sequence>MNSYDKTRFDVLSHLTDIPMLGKQYVPGLWKQFEDGHVTSRHEQSTEHRVGQESISQRNITETSPSTQRTRMNATLENERGLTRSTEKVDSEFLILVSQFDSLYSLHSITTLLLSPTGQECLKFAVKSRTLNPLYIY</sequence>
<accession>P91097</accession>
<protein>
    <submittedName>
        <fullName evidence="2">Uncharacterized protein</fullName>
    </submittedName>
</protein>
<dbReference type="eggNOG" id="ENOG502T3KP">
    <property type="taxonomic scope" value="Eukaryota"/>
</dbReference>
<name>P91097_CAEEL</name>
<dbReference type="WormBase" id="C24A8.5">
    <property type="protein sequence ID" value="CE08341"/>
    <property type="gene ID" value="WBGene00016039"/>
</dbReference>
<keyword evidence="3" id="KW-1185">Reference proteome</keyword>
<evidence type="ECO:0000313" key="3">
    <source>
        <dbReference type="Proteomes" id="UP000001940"/>
    </source>
</evidence>
<dbReference type="PaxDb" id="6239-C24A8.5"/>
<evidence type="ECO:0000256" key="1">
    <source>
        <dbReference type="SAM" id="MobiDB-lite"/>
    </source>
</evidence>
<dbReference type="OrthoDB" id="5872943at2759"/>
<gene>
    <name evidence="2 4" type="ORF">C24A8.5</name>
    <name evidence="2" type="ORF">CELE_C24A8.5</name>
</gene>
<proteinExistence type="predicted"/>
<dbReference type="GeneID" id="182831"/>
<dbReference type="Proteomes" id="UP000001940">
    <property type="component" value="Chromosome X"/>
</dbReference>
<dbReference type="EMBL" id="BX284606">
    <property type="protein sequence ID" value="CCD65394.1"/>
    <property type="molecule type" value="Genomic_DNA"/>
</dbReference>
<evidence type="ECO:0000313" key="2">
    <source>
        <dbReference type="EMBL" id="CCD65394.1"/>
    </source>
</evidence>
<dbReference type="STRING" id="6239.C24A8.5.1"/>
<dbReference type="AlphaFoldDB" id="P91097"/>
<dbReference type="PIR" id="T25566">
    <property type="entry name" value="T25566"/>
</dbReference>
<feature type="compositionally biased region" description="Basic and acidic residues" evidence="1">
    <location>
        <begin position="40"/>
        <end position="51"/>
    </location>
</feature>
<dbReference type="KEGG" id="cel:CELE_C24A8.5"/>
<dbReference type="CTD" id="182831"/>
<dbReference type="RefSeq" id="NP_508740.1">
    <property type="nucleotide sequence ID" value="NM_076339.4"/>
</dbReference>
<dbReference type="FunCoup" id="P91097">
    <property type="interactions" value="46"/>
</dbReference>
<feature type="compositionally biased region" description="Polar residues" evidence="1">
    <location>
        <begin position="53"/>
        <end position="71"/>
    </location>
</feature>
<dbReference type="UCSC" id="C24A8.5">
    <property type="organism name" value="c. elegans"/>
</dbReference>
<reference evidence="2 3" key="1">
    <citation type="journal article" date="1998" name="Science">
        <title>Genome sequence of the nematode C. elegans: a platform for investigating biology.</title>
        <authorList>
            <consortium name="The C. elegans sequencing consortium"/>
            <person name="Sulson J.E."/>
            <person name="Waterston R."/>
        </authorList>
    </citation>
    <scope>NUCLEOTIDE SEQUENCE [LARGE SCALE GENOMIC DNA]</scope>
    <source>
        <strain evidence="2 3">Bristol N2</strain>
    </source>
</reference>
<dbReference type="HOGENOM" id="CLU_1866952_0_0_1"/>
<dbReference type="InParanoid" id="P91097"/>
<dbReference type="AGR" id="WB:WBGene00016039"/>
<feature type="region of interest" description="Disordered" evidence="1">
    <location>
        <begin position="40"/>
        <end position="71"/>
    </location>
</feature>
<organism evidence="2 3">
    <name type="scientific">Caenorhabditis elegans</name>
    <dbReference type="NCBI Taxonomy" id="6239"/>
    <lineage>
        <taxon>Eukaryota</taxon>
        <taxon>Metazoa</taxon>
        <taxon>Ecdysozoa</taxon>
        <taxon>Nematoda</taxon>
        <taxon>Chromadorea</taxon>
        <taxon>Rhabditida</taxon>
        <taxon>Rhabditina</taxon>
        <taxon>Rhabditomorpha</taxon>
        <taxon>Rhabditoidea</taxon>
        <taxon>Rhabditidae</taxon>
        <taxon>Peloderinae</taxon>
        <taxon>Caenorhabditis</taxon>
    </lineage>
</organism>
<dbReference type="Bgee" id="WBGene00016039">
    <property type="expression patterns" value="Expressed in larva and 4 other cell types or tissues"/>
</dbReference>